<sequence>MKTIDVIVSPEGASRIETNGFAGEQCRQASQFLEQALGLRQQEKLSAEFFQTEVRDSQQARQSS</sequence>
<dbReference type="InterPro" id="IPR021375">
    <property type="entry name" value="DUF2997"/>
</dbReference>
<evidence type="ECO:0008006" key="3">
    <source>
        <dbReference type="Google" id="ProtNLM"/>
    </source>
</evidence>
<comment type="caution">
    <text evidence="1">The sequence shown here is derived from an EMBL/GenBank/DDBJ whole genome shotgun (WGS) entry which is preliminary data.</text>
</comment>
<evidence type="ECO:0000313" key="1">
    <source>
        <dbReference type="EMBL" id="TWT51383.1"/>
    </source>
</evidence>
<keyword evidence="2" id="KW-1185">Reference proteome</keyword>
<dbReference type="AlphaFoldDB" id="A0A5C5WN06"/>
<name>A0A5C5WN06_9BACT</name>
<dbReference type="EMBL" id="SJPI01000002">
    <property type="protein sequence ID" value="TWT51383.1"/>
    <property type="molecule type" value="Genomic_DNA"/>
</dbReference>
<proteinExistence type="predicted"/>
<reference evidence="1 2" key="1">
    <citation type="submission" date="2019-02" db="EMBL/GenBank/DDBJ databases">
        <title>Deep-cultivation of Planctomycetes and their phenomic and genomic characterization uncovers novel biology.</title>
        <authorList>
            <person name="Wiegand S."/>
            <person name="Jogler M."/>
            <person name="Boedeker C."/>
            <person name="Pinto D."/>
            <person name="Vollmers J."/>
            <person name="Rivas-Marin E."/>
            <person name="Kohn T."/>
            <person name="Peeters S.H."/>
            <person name="Heuer A."/>
            <person name="Rast P."/>
            <person name="Oberbeckmann S."/>
            <person name="Bunk B."/>
            <person name="Jeske O."/>
            <person name="Meyerdierks A."/>
            <person name="Storesund J.E."/>
            <person name="Kallscheuer N."/>
            <person name="Luecker S."/>
            <person name="Lage O.M."/>
            <person name="Pohl T."/>
            <person name="Merkel B.J."/>
            <person name="Hornburger P."/>
            <person name="Mueller R.-W."/>
            <person name="Bruemmer F."/>
            <person name="Labrenz M."/>
            <person name="Spormann A.M."/>
            <person name="Op Den Camp H."/>
            <person name="Overmann J."/>
            <person name="Amann R."/>
            <person name="Jetten M.S.M."/>
            <person name="Mascher T."/>
            <person name="Medema M.H."/>
            <person name="Devos D.P."/>
            <person name="Kaster A.-K."/>
            <person name="Ovreas L."/>
            <person name="Rohde M."/>
            <person name="Galperin M.Y."/>
            <person name="Jogler C."/>
        </authorList>
    </citation>
    <scope>NUCLEOTIDE SEQUENCE [LARGE SCALE GENOMIC DNA]</scope>
    <source>
        <strain evidence="1 2">Pla22</strain>
    </source>
</reference>
<organism evidence="1 2">
    <name type="scientific">Rubripirellula amarantea</name>
    <dbReference type="NCBI Taxonomy" id="2527999"/>
    <lineage>
        <taxon>Bacteria</taxon>
        <taxon>Pseudomonadati</taxon>
        <taxon>Planctomycetota</taxon>
        <taxon>Planctomycetia</taxon>
        <taxon>Pirellulales</taxon>
        <taxon>Pirellulaceae</taxon>
        <taxon>Rubripirellula</taxon>
    </lineage>
</organism>
<dbReference type="RefSeq" id="WP_146516444.1">
    <property type="nucleotide sequence ID" value="NZ_SJPI01000002.1"/>
</dbReference>
<dbReference type="OrthoDB" id="288620at2"/>
<dbReference type="Proteomes" id="UP000316598">
    <property type="component" value="Unassembled WGS sequence"/>
</dbReference>
<accession>A0A5C5WN06</accession>
<gene>
    <name evidence="1" type="ORF">Pla22_41610</name>
</gene>
<dbReference type="Pfam" id="PF11211">
    <property type="entry name" value="DUF2997"/>
    <property type="match status" value="1"/>
</dbReference>
<evidence type="ECO:0000313" key="2">
    <source>
        <dbReference type="Proteomes" id="UP000316598"/>
    </source>
</evidence>
<protein>
    <recommendedName>
        <fullName evidence="3">DUF2997 domain-containing protein</fullName>
    </recommendedName>
</protein>